<reference evidence="3 4" key="2">
    <citation type="submission" date="2013-11" db="EMBL/GenBank/DDBJ databases">
        <title>The Genome Sequence of Phytophthora parasitica INRA-310.</title>
        <authorList>
            <consortium name="The Broad Institute Genomics Platform"/>
            <person name="Russ C."/>
            <person name="Tyler B."/>
            <person name="Panabieres F."/>
            <person name="Shan W."/>
            <person name="Tripathy S."/>
            <person name="Grunwald N."/>
            <person name="Machado M."/>
            <person name="Johnson C.S."/>
            <person name="Arredondo F."/>
            <person name="Hong C."/>
            <person name="Coffey M."/>
            <person name="Young S.K."/>
            <person name="Zeng Q."/>
            <person name="Gargeya S."/>
            <person name="Fitzgerald M."/>
            <person name="Abouelleil A."/>
            <person name="Alvarado L."/>
            <person name="Chapman S.B."/>
            <person name="Gainer-Dewar J."/>
            <person name="Goldberg J."/>
            <person name="Griggs A."/>
            <person name="Gujja S."/>
            <person name="Hansen M."/>
            <person name="Howarth C."/>
            <person name="Imamovic A."/>
            <person name="Ireland A."/>
            <person name="Larimer J."/>
            <person name="McCowan C."/>
            <person name="Murphy C."/>
            <person name="Pearson M."/>
            <person name="Poon T.W."/>
            <person name="Priest M."/>
            <person name="Roberts A."/>
            <person name="Saif S."/>
            <person name="Shea T."/>
            <person name="Sykes S."/>
            <person name="Wortman J."/>
            <person name="Nusbaum C."/>
            <person name="Birren B."/>
        </authorList>
    </citation>
    <scope>NUCLEOTIDE SEQUENCE [LARGE SCALE GENOMIC DNA]</scope>
    <source>
        <strain evidence="3 4">INRA-310</strain>
    </source>
</reference>
<dbReference type="PANTHER" id="PTHR46599">
    <property type="entry name" value="PIGGYBAC TRANSPOSABLE ELEMENT-DERIVED PROTEIN 4"/>
    <property type="match status" value="1"/>
</dbReference>
<evidence type="ECO:0000256" key="1">
    <source>
        <dbReference type="SAM" id="MobiDB-lite"/>
    </source>
</evidence>
<accession>W2PAL4</accession>
<protein>
    <recommendedName>
        <fullName evidence="2">PiggyBac transposable element-derived protein domain-containing protein</fullName>
    </recommendedName>
</protein>
<name>W2PAL4_PHYN3</name>
<feature type="compositionally biased region" description="Basic and acidic residues" evidence="1">
    <location>
        <begin position="1"/>
        <end position="23"/>
    </location>
</feature>
<evidence type="ECO:0000313" key="4">
    <source>
        <dbReference type="Proteomes" id="UP000018817"/>
    </source>
</evidence>
<feature type="domain" description="PiggyBac transposable element-derived protein" evidence="2">
    <location>
        <begin position="62"/>
        <end position="457"/>
    </location>
</feature>
<feature type="region of interest" description="Disordered" evidence="1">
    <location>
        <begin position="497"/>
        <end position="534"/>
    </location>
</feature>
<dbReference type="STRING" id="761204.W2PAL4"/>
<dbReference type="OMA" id="HINDCSA"/>
<dbReference type="PANTHER" id="PTHR46599:SF3">
    <property type="entry name" value="PIGGYBAC TRANSPOSABLE ELEMENT-DERIVED PROTEIN 4"/>
    <property type="match status" value="1"/>
</dbReference>
<feature type="region of interest" description="Disordered" evidence="1">
    <location>
        <begin position="1"/>
        <end position="26"/>
    </location>
</feature>
<feature type="region of interest" description="Disordered" evidence="1">
    <location>
        <begin position="613"/>
        <end position="636"/>
    </location>
</feature>
<dbReference type="OrthoDB" id="123623at2759"/>
<feature type="compositionally biased region" description="Basic residues" evidence="1">
    <location>
        <begin position="620"/>
        <end position="636"/>
    </location>
</feature>
<dbReference type="Proteomes" id="UP000018817">
    <property type="component" value="Unassembled WGS sequence"/>
</dbReference>
<evidence type="ECO:0000259" key="2">
    <source>
        <dbReference type="Pfam" id="PF13843"/>
    </source>
</evidence>
<dbReference type="VEuPathDB" id="FungiDB:PPTG_19990"/>
<feature type="region of interest" description="Disordered" evidence="1">
    <location>
        <begin position="346"/>
        <end position="365"/>
    </location>
</feature>
<dbReference type="EMBL" id="KI669801">
    <property type="protein sequence ID" value="ETM97851.1"/>
    <property type="molecule type" value="Genomic_DNA"/>
</dbReference>
<sequence>MSKQDLEKLREHSVTGWTDRDTPDVYESMQMPYQATGEENSYPDLRKEPFGPTPDALKCGDSPIALFFYFMPVALWQYIAVSSNNYKHEQLEARVEAYVERRKHMQRRRPEDKTPVRTRGDLRMSLMSVKPILPHELCVFIGLLLARTVQPNREKISNHWKRSDEGAISRGNFTHFLKRDRFMEISRNLHFSSNLDPRAKTDRAWKIRKLVHVLQRTFRRGFIPPAELAFDEAMLPSRSSFNRTRVYMKDKPCKWGTKLFMLCCARTAYCIRFEVYVGKKQHIDDASSVDKKSGPAAVVRNLKAAFPDGQDKGFRLVVTDRYYTSVVLAIAPDGILHGRDNYDEPHWLRHEPKGEQEQQEDSTKEHSIKWWDSKPVFFLCTGSDLALDRVVRREKTGDQREVPCPKAVKDYHKYMGGFDVHDQLRLLRYSLQRAVTFRKYYKSLFLGLVDLAIVNGYIVHRAYHEAKGTRPLTHVQYIRKLHLELIHLKDSDMYEGNTFGADPPPPVSTENDALATSANDEGGSSEHVIHSPKQVDEWRKHSGQLKRVQRNCKVCSLLRSDGKRGGTTTYYCDACFTALPVYLCMKPKHMMEEELRSCWDIWHNKFKNGTEIPDNLQGKIRLRQSPAKRRRSPSDE</sequence>
<dbReference type="RefSeq" id="XP_008916854.1">
    <property type="nucleotide sequence ID" value="XM_008918606.1"/>
</dbReference>
<dbReference type="GeneID" id="20188667"/>
<proteinExistence type="predicted"/>
<dbReference type="InterPro" id="IPR029526">
    <property type="entry name" value="PGBD"/>
</dbReference>
<gene>
    <name evidence="3" type="ORF">PPTG_19990</name>
</gene>
<dbReference type="Pfam" id="PF13843">
    <property type="entry name" value="DDE_Tnp_1_7"/>
    <property type="match status" value="1"/>
</dbReference>
<reference evidence="4" key="1">
    <citation type="submission" date="2011-12" db="EMBL/GenBank/DDBJ databases">
        <authorList>
            <consortium name="The Broad Institute Genome Sequencing Platform"/>
            <person name="Russ C."/>
            <person name="Tyler B."/>
            <person name="Panabieres F."/>
            <person name="Shan W."/>
            <person name="Tripathy S."/>
            <person name="Grunwald N."/>
            <person name="Machado M."/>
            <person name="Young S.K."/>
            <person name="Zeng Q."/>
            <person name="Gargeya S."/>
            <person name="Fitzgerald M."/>
            <person name="Haas B."/>
            <person name="Abouelleil A."/>
            <person name="Alvarado L."/>
            <person name="Arachchi H.M."/>
            <person name="Berlin A."/>
            <person name="Chapman S.B."/>
            <person name="Gearin G."/>
            <person name="Goldberg J."/>
            <person name="Griggs A."/>
            <person name="Gujja S."/>
            <person name="Hansen M."/>
            <person name="Heiman D."/>
            <person name="Howarth C."/>
            <person name="Larimer J."/>
            <person name="Lui A."/>
            <person name="MacDonald P.J.P."/>
            <person name="McCowen C."/>
            <person name="Montmayeur A."/>
            <person name="Murphy C."/>
            <person name="Neiman D."/>
            <person name="Pearson M."/>
            <person name="Priest M."/>
            <person name="Roberts A."/>
            <person name="Saif S."/>
            <person name="Shea T."/>
            <person name="Sisk P."/>
            <person name="Stolte C."/>
            <person name="Sykes S."/>
            <person name="Wortman J."/>
            <person name="Nusbaum C."/>
            <person name="Birren B."/>
        </authorList>
    </citation>
    <scope>NUCLEOTIDE SEQUENCE [LARGE SCALE GENOMIC DNA]</scope>
    <source>
        <strain evidence="4">INRA-310</strain>
    </source>
</reference>
<organism evidence="3 4">
    <name type="scientific">Phytophthora nicotianae (strain INRA-310)</name>
    <name type="common">Phytophthora parasitica</name>
    <dbReference type="NCBI Taxonomy" id="761204"/>
    <lineage>
        <taxon>Eukaryota</taxon>
        <taxon>Sar</taxon>
        <taxon>Stramenopiles</taxon>
        <taxon>Oomycota</taxon>
        <taxon>Peronosporomycetes</taxon>
        <taxon>Peronosporales</taxon>
        <taxon>Peronosporaceae</taxon>
        <taxon>Phytophthora</taxon>
    </lineage>
</organism>
<feature type="compositionally biased region" description="Polar residues" evidence="1">
    <location>
        <begin position="508"/>
        <end position="519"/>
    </location>
</feature>
<dbReference type="AlphaFoldDB" id="W2PAL4"/>
<evidence type="ECO:0000313" key="3">
    <source>
        <dbReference type="EMBL" id="ETM97851.1"/>
    </source>
</evidence>